<dbReference type="Proteomes" id="UP000030745">
    <property type="component" value="Unassembled WGS sequence"/>
</dbReference>
<protein>
    <recommendedName>
        <fullName evidence="1">Protein kinase domain-containing protein</fullName>
    </recommendedName>
</protein>
<sequence length="115" mass="12889">MIMEFMELGALHNYLHLKQFGVPVEMKLLTMEVALVLALALADLHLSTLFLSRPHYVRLGDLGSAQTVGTKFWMAPEVLRDPDHAGEGRMYTTATDIYSFGVILTELDTLCEPYS</sequence>
<proteinExistence type="predicted"/>
<dbReference type="EMBL" id="KK583284">
    <property type="protein sequence ID" value="KDO21604.1"/>
    <property type="molecule type" value="Genomic_DNA"/>
</dbReference>
<name>A0A067BSV8_SAPPC</name>
<dbReference type="InterPro" id="IPR051681">
    <property type="entry name" value="Ser/Thr_Kinases-Pseudokinases"/>
</dbReference>
<dbReference type="GO" id="GO:0004674">
    <property type="term" value="F:protein serine/threonine kinase activity"/>
    <property type="evidence" value="ECO:0007669"/>
    <property type="project" value="TreeGrafter"/>
</dbReference>
<evidence type="ECO:0000259" key="1">
    <source>
        <dbReference type="PROSITE" id="PS50011"/>
    </source>
</evidence>
<dbReference type="SUPFAM" id="SSF56112">
    <property type="entry name" value="Protein kinase-like (PK-like)"/>
    <property type="match status" value="1"/>
</dbReference>
<gene>
    <name evidence="2" type="ORF">SPRG_13288</name>
</gene>
<dbReference type="KEGG" id="spar:SPRG_13288"/>
<dbReference type="InterPro" id="IPR011009">
    <property type="entry name" value="Kinase-like_dom_sf"/>
</dbReference>
<evidence type="ECO:0000313" key="2">
    <source>
        <dbReference type="EMBL" id="KDO21604.1"/>
    </source>
</evidence>
<dbReference type="Pfam" id="PF00069">
    <property type="entry name" value="Pkinase"/>
    <property type="match status" value="1"/>
</dbReference>
<organism evidence="2 3">
    <name type="scientific">Saprolegnia parasitica (strain CBS 223.65)</name>
    <dbReference type="NCBI Taxonomy" id="695850"/>
    <lineage>
        <taxon>Eukaryota</taxon>
        <taxon>Sar</taxon>
        <taxon>Stramenopiles</taxon>
        <taxon>Oomycota</taxon>
        <taxon>Saprolegniomycetes</taxon>
        <taxon>Saprolegniales</taxon>
        <taxon>Saprolegniaceae</taxon>
        <taxon>Saprolegnia</taxon>
    </lineage>
</organism>
<dbReference type="OrthoDB" id="546826at2759"/>
<dbReference type="AlphaFoldDB" id="A0A067BSV8"/>
<evidence type="ECO:0000313" key="3">
    <source>
        <dbReference type="Proteomes" id="UP000030745"/>
    </source>
</evidence>
<feature type="domain" description="Protein kinase" evidence="1">
    <location>
        <begin position="1"/>
        <end position="115"/>
    </location>
</feature>
<dbReference type="PROSITE" id="PS50011">
    <property type="entry name" value="PROTEIN_KINASE_DOM"/>
    <property type="match status" value="1"/>
</dbReference>
<keyword evidence="3" id="KW-1185">Reference proteome</keyword>
<dbReference type="PANTHER" id="PTHR44329">
    <property type="entry name" value="SERINE/THREONINE-PROTEIN KINASE TNNI3K-RELATED"/>
    <property type="match status" value="1"/>
</dbReference>
<reference evidence="2 3" key="1">
    <citation type="journal article" date="2013" name="PLoS Genet.">
        <title>Distinctive expansion of potential virulence genes in the genome of the oomycete fish pathogen Saprolegnia parasitica.</title>
        <authorList>
            <person name="Jiang R.H."/>
            <person name="de Bruijn I."/>
            <person name="Haas B.J."/>
            <person name="Belmonte R."/>
            <person name="Lobach L."/>
            <person name="Christie J."/>
            <person name="van den Ackerveken G."/>
            <person name="Bottin A."/>
            <person name="Bulone V."/>
            <person name="Diaz-Moreno S.M."/>
            <person name="Dumas B."/>
            <person name="Fan L."/>
            <person name="Gaulin E."/>
            <person name="Govers F."/>
            <person name="Grenville-Briggs L.J."/>
            <person name="Horner N.R."/>
            <person name="Levin J.Z."/>
            <person name="Mammella M."/>
            <person name="Meijer H.J."/>
            <person name="Morris P."/>
            <person name="Nusbaum C."/>
            <person name="Oome S."/>
            <person name="Phillips A.J."/>
            <person name="van Rooyen D."/>
            <person name="Rzeszutek E."/>
            <person name="Saraiva M."/>
            <person name="Secombes C.J."/>
            <person name="Seidl M.F."/>
            <person name="Snel B."/>
            <person name="Stassen J.H."/>
            <person name="Sykes S."/>
            <person name="Tripathy S."/>
            <person name="van den Berg H."/>
            <person name="Vega-Arreguin J.C."/>
            <person name="Wawra S."/>
            <person name="Young S.K."/>
            <person name="Zeng Q."/>
            <person name="Dieguez-Uribeondo J."/>
            <person name="Russ C."/>
            <person name="Tyler B.M."/>
            <person name="van West P."/>
        </authorList>
    </citation>
    <scope>NUCLEOTIDE SEQUENCE [LARGE SCALE GENOMIC DNA]</scope>
    <source>
        <strain evidence="2 3">CBS 223.65</strain>
    </source>
</reference>
<dbReference type="STRING" id="695850.A0A067BSV8"/>
<dbReference type="VEuPathDB" id="FungiDB:SPRG_13288"/>
<dbReference type="GO" id="GO:0005524">
    <property type="term" value="F:ATP binding"/>
    <property type="evidence" value="ECO:0007669"/>
    <property type="project" value="InterPro"/>
</dbReference>
<dbReference type="RefSeq" id="XP_012207691.1">
    <property type="nucleotide sequence ID" value="XM_012352301.1"/>
</dbReference>
<accession>A0A067BSV8</accession>
<dbReference type="InterPro" id="IPR000719">
    <property type="entry name" value="Prot_kinase_dom"/>
</dbReference>
<dbReference type="GeneID" id="24135174"/>
<dbReference type="PANTHER" id="PTHR44329:SF214">
    <property type="entry name" value="PROTEIN KINASE DOMAIN-CONTAINING PROTEIN"/>
    <property type="match status" value="1"/>
</dbReference>
<dbReference type="Gene3D" id="1.10.510.10">
    <property type="entry name" value="Transferase(Phosphotransferase) domain 1"/>
    <property type="match status" value="1"/>
</dbReference>